<dbReference type="EMBL" id="BLXT01004654">
    <property type="protein sequence ID" value="GFO16244.1"/>
    <property type="molecule type" value="Genomic_DNA"/>
</dbReference>
<gene>
    <name evidence="2" type="ORF">PoB_004274900</name>
</gene>
<comment type="caution">
    <text evidence="2">The sequence shown here is derived from an EMBL/GenBank/DDBJ whole genome shotgun (WGS) entry which is preliminary data.</text>
</comment>
<evidence type="ECO:0000313" key="2">
    <source>
        <dbReference type="EMBL" id="GFO16244.1"/>
    </source>
</evidence>
<accession>A0AAV4BCZ4</accession>
<sequence length="128" mass="14081">MPSLTTCACLGLSVYLSLLGGSLAQEYVLEVLVVLDGPGQLRWSAKAQTAGNTVQEEAPSVMFEVKKIFRRMANQGADISVRLVDNAIFYTDEAILNDNVLREKDKETCIDPHEAFSVFGDWVKGKNL</sequence>
<proteinExistence type="predicted"/>
<protein>
    <submittedName>
        <fullName evidence="2">Uncharacterized protein</fullName>
    </submittedName>
</protein>
<feature type="signal peptide" evidence="1">
    <location>
        <begin position="1"/>
        <end position="24"/>
    </location>
</feature>
<keyword evidence="3" id="KW-1185">Reference proteome</keyword>
<organism evidence="2 3">
    <name type="scientific">Plakobranchus ocellatus</name>
    <dbReference type="NCBI Taxonomy" id="259542"/>
    <lineage>
        <taxon>Eukaryota</taxon>
        <taxon>Metazoa</taxon>
        <taxon>Spiralia</taxon>
        <taxon>Lophotrochozoa</taxon>
        <taxon>Mollusca</taxon>
        <taxon>Gastropoda</taxon>
        <taxon>Heterobranchia</taxon>
        <taxon>Euthyneura</taxon>
        <taxon>Panpulmonata</taxon>
        <taxon>Sacoglossa</taxon>
        <taxon>Placobranchoidea</taxon>
        <taxon>Plakobranchidae</taxon>
        <taxon>Plakobranchus</taxon>
    </lineage>
</organism>
<dbReference type="Proteomes" id="UP000735302">
    <property type="component" value="Unassembled WGS sequence"/>
</dbReference>
<dbReference type="AlphaFoldDB" id="A0AAV4BCZ4"/>
<feature type="chain" id="PRO_5043719152" evidence="1">
    <location>
        <begin position="25"/>
        <end position="128"/>
    </location>
</feature>
<keyword evidence="1" id="KW-0732">Signal</keyword>
<evidence type="ECO:0000313" key="3">
    <source>
        <dbReference type="Proteomes" id="UP000735302"/>
    </source>
</evidence>
<name>A0AAV4BCZ4_9GAST</name>
<reference evidence="2 3" key="1">
    <citation type="journal article" date="2021" name="Elife">
        <title>Chloroplast acquisition without the gene transfer in kleptoplastic sea slugs, Plakobranchus ocellatus.</title>
        <authorList>
            <person name="Maeda T."/>
            <person name="Takahashi S."/>
            <person name="Yoshida T."/>
            <person name="Shimamura S."/>
            <person name="Takaki Y."/>
            <person name="Nagai Y."/>
            <person name="Toyoda A."/>
            <person name="Suzuki Y."/>
            <person name="Arimoto A."/>
            <person name="Ishii H."/>
            <person name="Satoh N."/>
            <person name="Nishiyama T."/>
            <person name="Hasebe M."/>
            <person name="Maruyama T."/>
            <person name="Minagawa J."/>
            <person name="Obokata J."/>
            <person name="Shigenobu S."/>
        </authorList>
    </citation>
    <scope>NUCLEOTIDE SEQUENCE [LARGE SCALE GENOMIC DNA]</scope>
</reference>
<evidence type="ECO:0000256" key="1">
    <source>
        <dbReference type="SAM" id="SignalP"/>
    </source>
</evidence>